<dbReference type="InterPro" id="IPR011600">
    <property type="entry name" value="Pept_C14_caspase"/>
</dbReference>
<dbReference type="GO" id="GO:0006508">
    <property type="term" value="P:proteolysis"/>
    <property type="evidence" value="ECO:0007669"/>
    <property type="project" value="InterPro"/>
</dbReference>
<proteinExistence type="inferred from homology"/>
<sequence length="166" mass="18048">LYALTIGINAYTKYPALHSAVKDADDFTNYLTKHLHIPPSHILTLRDSTATRSGILSAFNDLKNLTSGLVRSEIGIVIFFAGHGTRGEWAKREEGWGEGWDEWYEAICPVDMGECKVSDGVKGEVGVVVPAIPDRTMAALLDGLSEMRGNNITLILDCCHSAGATR</sequence>
<protein>
    <recommendedName>
        <fullName evidence="2">Peptidase C14 caspase domain-containing protein</fullName>
    </recommendedName>
</protein>
<dbReference type="Pfam" id="PF00656">
    <property type="entry name" value="Peptidase_C14"/>
    <property type="match status" value="1"/>
</dbReference>
<dbReference type="Proteomes" id="UP000807342">
    <property type="component" value="Unassembled WGS sequence"/>
</dbReference>
<dbReference type="GO" id="GO:0005737">
    <property type="term" value="C:cytoplasm"/>
    <property type="evidence" value="ECO:0007669"/>
    <property type="project" value="TreeGrafter"/>
</dbReference>
<reference evidence="3" key="1">
    <citation type="submission" date="2020-11" db="EMBL/GenBank/DDBJ databases">
        <authorList>
            <consortium name="DOE Joint Genome Institute"/>
            <person name="Ahrendt S."/>
            <person name="Riley R."/>
            <person name="Andreopoulos W."/>
            <person name="Labutti K."/>
            <person name="Pangilinan J."/>
            <person name="Ruiz-Duenas F.J."/>
            <person name="Barrasa J.M."/>
            <person name="Sanchez-Garcia M."/>
            <person name="Camarero S."/>
            <person name="Miyauchi S."/>
            <person name="Serrano A."/>
            <person name="Linde D."/>
            <person name="Babiker R."/>
            <person name="Drula E."/>
            <person name="Ayuso-Fernandez I."/>
            <person name="Pacheco R."/>
            <person name="Padilla G."/>
            <person name="Ferreira P."/>
            <person name="Barriuso J."/>
            <person name="Kellner H."/>
            <person name="Castanera R."/>
            <person name="Alfaro M."/>
            <person name="Ramirez L."/>
            <person name="Pisabarro A.G."/>
            <person name="Kuo A."/>
            <person name="Tritt A."/>
            <person name="Lipzen A."/>
            <person name="He G."/>
            <person name="Yan M."/>
            <person name="Ng V."/>
            <person name="Cullen D."/>
            <person name="Martin F."/>
            <person name="Rosso M.-N."/>
            <person name="Henrissat B."/>
            <person name="Hibbett D."/>
            <person name="Martinez A.T."/>
            <person name="Grigoriev I.V."/>
        </authorList>
    </citation>
    <scope>NUCLEOTIDE SEQUENCE</scope>
    <source>
        <strain evidence="3">MF-IS2</strain>
    </source>
</reference>
<comment type="similarity">
    <text evidence="1">Belongs to the peptidase C14B family.</text>
</comment>
<feature type="non-terminal residue" evidence="3">
    <location>
        <position position="166"/>
    </location>
</feature>
<dbReference type="InterPro" id="IPR050452">
    <property type="entry name" value="Metacaspase"/>
</dbReference>
<evidence type="ECO:0000259" key="2">
    <source>
        <dbReference type="Pfam" id="PF00656"/>
    </source>
</evidence>
<dbReference type="PANTHER" id="PTHR48104:SF30">
    <property type="entry name" value="METACASPASE-1"/>
    <property type="match status" value="1"/>
</dbReference>
<evidence type="ECO:0000256" key="1">
    <source>
        <dbReference type="ARBA" id="ARBA00009005"/>
    </source>
</evidence>
<dbReference type="Gene3D" id="3.40.50.1460">
    <property type="match status" value="1"/>
</dbReference>
<dbReference type="GO" id="GO:0004197">
    <property type="term" value="F:cysteine-type endopeptidase activity"/>
    <property type="evidence" value="ECO:0007669"/>
    <property type="project" value="InterPro"/>
</dbReference>
<feature type="domain" description="Peptidase C14 caspase" evidence="2">
    <location>
        <begin position="2"/>
        <end position="161"/>
    </location>
</feature>
<evidence type="ECO:0000313" key="3">
    <source>
        <dbReference type="EMBL" id="KAF9444292.1"/>
    </source>
</evidence>
<accession>A0A9P6BYI8</accession>
<keyword evidence="4" id="KW-1185">Reference proteome</keyword>
<evidence type="ECO:0000313" key="4">
    <source>
        <dbReference type="Proteomes" id="UP000807342"/>
    </source>
</evidence>
<comment type="caution">
    <text evidence="3">The sequence shown here is derived from an EMBL/GenBank/DDBJ whole genome shotgun (WGS) entry which is preliminary data.</text>
</comment>
<name>A0A9P6BYI8_9AGAR</name>
<dbReference type="AlphaFoldDB" id="A0A9P6BYI8"/>
<gene>
    <name evidence="3" type="ORF">P691DRAFT_610875</name>
</gene>
<feature type="non-terminal residue" evidence="3">
    <location>
        <position position="1"/>
    </location>
</feature>
<organism evidence="3 4">
    <name type="scientific">Macrolepiota fuliginosa MF-IS2</name>
    <dbReference type="NCBI Taxonomy" id="1400762"/>
    <lineage>
        <taxon>Eukaryota</taxon>
        <taxon>Fungi</taxon>
        <taxon>Dikarya</taxon>
        <taxon>Basidiomycota</taxon>
        <taxon>Agaricomycotina</taxon>
        <taxon>Agaricomycetes</taxon>
        <taxon>Agaricomycetidae</taxon>
        <taxon>Agaricales</taxon>
        <taxon>Agaricineae</taxon>
        <taxon>Agaricaceae</taxon>
        <taxon>Macrolepiota</taxon>
    </lineage>
</organism>
<dbReference type="PANTHER" id="PTHR48104">
    <property type="entry name" value="METACASPASE-4"/>
    <property type="match status" value="1"/>
</dbReference>
<dbReference type="OrthoDB" id="10255174at2759"/>
<dbReference type="EMBL" id="MU151388">
    <property type="protein sequence ID" value="KAF9444292.1"/>
    <property type="molecule type" value="Genomic_DNA"/>
</dbReference>